<evidence type="ECO:0000313" key="12">
    <source>
        <dbReference type="EMBL" id="MBM7633545.1"/>
    </source>
</evidence>
<evidence type="ECO:0000256" key="2">
    <source>
        <dbReference type="ARBA" id="ARBA00020953"/>
    </source>
</evidence>
<dbReference type="NCBIfam" id="TIGR03594">
    <property type="entry name" value="GTPase_EngA"/>
    <property type="match status" value="1"/>
</dbReference>
<keyword evidence="13" id="KW-1185">Reference proteome</keyword>
<evidence type="ECO:0000256" key="10">
    <source>
        <dbReference type="RuleBase" id="RU004481"/>
    </source>
</evidence>
<feature type="binding site" evidence="8">
    <location>
        <begin position="119"/>
        <end position="122"/>
    </location>
    <ligand>
        <name>GTP</name>
        <dbReference type="ChEBI" id="CHEBI:37565"/>
        <label>1</label>
    </ligand>
</feature>
<dbReference type="PIRSF" id="PIRSF006485">
    <property type="entry name" value="GTP-binding_EngA"/>
    <property type="match status" value="1"/>
</dbReference>
<evidence type="ECO:0000259" key="11">
    <source>
        <dbReference type="PROSITE" id="PS51712"/>
    </source>
</evidence>
<dbReference type="SUPFAM" id="SSF52540">
    <property type="entry name" value="P-loop containing nucleoside triphosphate hydrolases"/>
    <property type="match status" value="2"/>
</dbReference>
<dbReference type="EMBL" id="JAFBEC010000007">
    <property type="protein sequence ID" value="MBM7633545.1"/>
    <property type="molecule type" value="Genomic_DNA"/>
</dbReference>
<dbReference type="CDD" id="cd01895">
    <property type="entry name" value="EngA2"/>
    <property type="match status" value="1"/>
</dbReference>
<dbReference type="InterPro" id="IPR015946">
    <property type="entry name" value="KH_dom-like_a/b"/>
</dbReference>
<evidence type="ECO:0000256" key="8">
    <source>
        <dbReference type="HAMAP-Rule" id="MF_00195"/>
    </source>
</evidence>
<accession>A0ABS2PDP0</accession>
<dbReference type="HAMAP" id="MF_00195">
    <property type="entry name" value="GTPase_Der"/>
    <property type="match status" value="1"/>
</dbReference>
<keyword evidence="6 8" id="KW-0342">GTP-binding</keyword>
<sequence>MSKPVVAIVGRPNVGKSTIFNRMVGERMAIVEDKPGVTRDRLYGQGEWLNRTFHVIDTGGIDIVDEPLQDQMRMQAEIAIEEADIIIFIVNGRDGITSSDQDVASILQRSKKPVVIGVNKVDNPDMQEHIYDFYQFGFGQPFPISGSHGIGIGDMLDEVFANFPVNEEDEEDDGVIDIAVIGRPNVGKSTLVNSVLGEERVITSNIAGTTRDAIDSYFEQDGQEYRIIDTAGMRKRGKVYENTEKYSVLRAMRALERADVVLVVVDGEEGIIEQDKKIAGYAHESGRAVIIVVNKWDAVEKDDRTMKEYTDKVRETFAYLSYAPIQFVSAKTNQRVQKLLPIVNEVVDSHKMRMPTHVINDVIMDAVARNPAPTSGTKRLRINYATQVATGPPTFVVFVNDPELFHFSYRRYLENQLREAFTFVGTPIRILARKKNES</sequence>
<dbReference type="Pfam" id="PF14714">
    <property type="entry name" value="KH_dom-like"/>
    <property type="match status" value="1"/>
</dbReference>
<evidence type="ECO:0000313" key="13">
    <source>
        <dbReference type="Proteomes" id="UP000741863"/>
    </source>
</evidence>
<evidence type="ECO:0000256" key="4">
    <source>
        <dbReference type="ARBA" id="ARBA00022737"/>
    </source>
</evidence>
<feature type="domain" description="EngA-type G" evidence="11">
    <location>
        <begin position="176"/>
        <end position="351"/>
    </location>
</feature>
<dbReference type="InterPro" id="IPR032859">
    <property type="entry name" value="KH_dom-like"/>
</dbReference>
<dbReference type="InterPro" id="IPR005225">
    <property type="entry name" value="Small_GTP-bd"/>
</dbReference>
<protein>
    <recommendedName>
        <fullName evidence="2 8">GTPase Der</fullName>
    </recommendedName>
    <alternativeName>
        <fullName evidence="7 8">GTP-binding protein EngA</fullName>
    </alternativeName>
</protein>
<evidence type="ECO:0000256" key="1">
    <source>
        <dbReference type="ARBA" id="ARBA00008279"/>
    </source>
</evidence>
<comment type="function">
    <text evidence="8 10">GTPase that plays an essential role in the late steps of ribosome biogenesis.</text>
</comment>
<reference evidence="12 13" key="1">
    <citation type="submission" date="2021-01" db="EMBL/GenBank/DDBJ databases">
        <title>Genomic Encyclopedia of Type Strains, Phase IV (KMG-IV): sequencing the most valuable type-strain genomes for metagenomic binning, comparative biology and taxonomic classification.</title>
        <authorList>
            <person name="Goeker M."/>
        </authorList>
    </citation>
    <scope>NUCLEOTIDE SEQUENCE [LARGE SCALE GENOMIC DNA]</scope>
    <source>
        <strain evidence="12 13">DSM 25540</strain>
    </source>
</reference>
<evidence type="ECO:0000256" key="3">
    <source>
        <dbReference type="ARBA" id="ARBA00022517"/>
    </source>
</evidence>
<dbReference type="RefSeq" id="WP_042359164.1">
    <property type="nucleotide sequence ID" value="NZ_JAFBEC010000007.1"/>
</dbReference>
<keyword evidence="3 8" id="KW-0690">Ribosome biogenesis</keyword>
<dbReference type="InterPro" id="IPR031166">
    <property type="entry name" value="G_ENGA"/>
</dbReference>
<dbReference type="PANTHER" id="PTHR43834:SF6">
    <property type="entry name" value="GTPASE DER"/>
    <property type="match status" value="1"/>
</dbReference>
<feature type="binding site" evidence="8">
    <location>
        <begin position="57"/>
        <end position="61"/>
    </location>
    <ligand>
        <name>GTP</name>
        <dbReference type="ChEBI" id="CHEBI:37565"/>
        <label>1</label>
    </ligand>
</feature>
<dbReference type="InterPro" id="IPR027417">
    <property type="entry name" value="P-loop_NTPase"/>
</dbReference>
<comment type="subunit">
    <text evidence="8">Associates with the 50S ribosomal subunit.</text>
</comment>
<evidence type="ECO:0000256" key="6">
    <source>
        <dbReference type="ARBA" id="ARBA00023134"/>
    </source>
</evidence>
<feature type="binding site" evidence="8">
    <location>
        <begin position="182"/>
        <end position="189"/>
    </location>
    <ligand>
        <name>GTP</name>
        <dbReference type="ChEBI" id="CHEBI:37565"/>
        <label>2</label>
    </ligand>
</feature>
<gene>
    <name evidence="8" type="primary">der</name>
    <name evidence="12" type="ORF">JOD17_002639</name>
</gene>
<dbReference type="InterPro" id="IPR006073">
    <property type="entry name" value="GTP-bd"/>
</dbReference>
<feature type="binding site" evidence="8">
    <location>
        <begin position="229"/>
        <end position="233"/>
    </location>
    <ligand>
        <name>GTP</name>
        <dbReference type="ChEBI" id="CHEBI:37565"/>
        <label>2</label>
    </ligand>
</feature>
<comment type="similarity">
    <text evidence="1 8 9 10">Belongs to the TRAFAC class TrmE-Era-EngA-EngB-Septin-like GTPase superfamily. EngA (Der) GTPase family.</text>
</comment>
<dbReference type="PRINTS" id="PR00326">
    <property type="entry name" value="GTP1OBG"/>
</dbReference>
<dbReference type="Pfam" id="PF01926">
    <property type="entry name" value="MMR_HSR1"/>
    <property type="match status" value="2"/>
</dbReference>
<dbReference type="Proteomes" id="UP000741863">
    <property type="component" value="Unassembled WGS sequence"/>
</dbReference>
<evidence type="ECO:0000256" key="5">
    <source>
        <dbReference type="ARBA" id="ARBA00022741"/>
    </source>
</evidence>
<keyword evidence="4 10" id="KW-0677">Repeat</keyword>
<dbReference type="CDD" id="cd01894">
    <property type="entry name" value="EngA1"/>
    <property type="match status" value="1"/>
</dbReference>
<name>A0ABS2PDP0_9BACL</name>
<feature type="domain" description="EngA-type G" evidence="11">
    <location>
        <begin position="4"/>
        <end position="167"/>
    </location>
</feature>
<dbReference type="Gene3D" id="3.30.300.20">
    <property type="match status" value="1"/>
</dbReference>
<dbReference type="PANTHER" id="PTHR43834">
    <property type="entry name" value="GTPASE DER"/>
    <property type="match status" value="1"/>
</dbReference>
<evidence type="ECO:0000256" key="9">
    <source>
        <dbReference type="PROSITE-ProRule" id="PRU01049"/>
    </source>
</evidence>
<keyword evidence="5 8" id="KW-0547">Nucleotide-binding</keyword>
<dbReference type="InterPro" id="IPR016484">
    <property type="entry name" value="GTPase_Der"/>
</dbReference>
<comment type="caution">
    <text evidence="12">The sequence shown here is derived from an EMBL/GenBank/DDBJ whole genome shotgun (WGS) entry which is preliminary data.</text>
</comment>
<dbReference type="PROSITE" id="PS51712">
    <property type="entry name" value="G_ENGA"/>
    <property type="match status" value="2"/>
</dbReference>
<proteinExistence type="inferred from homology"/>
<evidence type="ECO:0000256" key="7">
    <source>
        <dbReference type="ARBA" id="ARBA00032345"/>
    </source>
</evidence>
<feature type="binding site" evidence="8">
    <location>
        <begin position="10"/>
        <end position="17"/>
    </location>
    <ligand>
        <name>GTP</name>
        <dbReference type="ChEBI" id="CHEBI:37565"/>
        <label>1</label>
    </ligand>
</feature>
<dbReference type="Gene3D" id="3.40.50.300">
    <property type="entry name" value="P-loop containing nucleotide triphosphate hydrolases"/>
    <property type="match status" value="2"/>
</dbReference>
<organism evidence="12 13">
    <name type="scientific">Geomicrobium sediminis</name>
    <dbReference type="NCBI Taxonomy" id="1347788"/>
    <lineage>
        <taxon>Bacteria</taxon>
        <taxon>Bacillati</taxon>
        <taxon>Bacillota</taxon>
        <taxon>Bacilli</taxon>
        <taxon>Bacillales</taxon>
        <taxon>Geomicrobium</taxon>
    </lineage>
</organism>
<feature type="binding site" evidence="8">
    <location>
        <begin position="294"/>
        <end position="297"/>
    </location>
    <ligand>
        <name>GTP</name>
        <dbReference type="ChEBI" id="CHEBI:37565"/>
        <label>2</label>
    </ligand>
</feature>
<dbReference type="NCBIfam" id="TIGR00231">
    <property type="entry name" value="small_GTP"/>
    <property type="match status" value="2"/>
</dbReference>